<comment type="caution">
    <text evidence="4">The sequence shown here is derived from an EMBL/GenBank/DDBJ whole genome shotgun (WGS) entry which is preliminary data.</text>
</comment>
<evidence type="ECO:0000313" key="5">
    <source>
        <dbReference type="Proteomes" id="UP000177746"/>
    </source>
</evidence>
<dbReference type="Pfam" id="PF02525">
    <property type="entry name" value="Flavodoxin_2"/>
    <property type="match status" value="1"/>
</dbReference>
<dbReference type="InterPro" id="IPR051545">
    <property type="entry name" value="NAD(P)H_dehydrogenase_qn"/>
</dbReference>
<dbReference type="Gene3D" id="3.40.50.360">
    <property type="match status" value="1"/>
</dbReference>
<dbReference type="EMBL" id="MHVI01000015">
    <property type="protein sequence ID" value="OHA91696.1"/>
    <property type="molecule type" value="Genomic_DNA"/>
</dbReference>
<evidence type="ECO:0000313" key="4">
    <source>
        <dbReference type="EMBL" id="OHA91696.1"/>
    </source>
</evidence>
<keyword evidence="2" id="KW-0560">Oxidoreductase</keyword>
<dbReference type="InterPro" id="IPR003680">
    <property type="entry name" value="Flavodoxin_fold"/>
</dbReference>
<dbReference type="PANTHER" id="PTHR10204:SF34">
    <property type="entry name" value="NAD(P)H DEHYDROGENASE [QUINONE] 1 ISOFORM 1"/>
    <property type="match status" value="1"/>
</dbReference>
<accession>A0A1G2T336</accession>
<sequence>MKSRKIFILLGHPDNDSLNCTLADEYQRGAEEAGHEVRRMNISEIRFDPVLHHGYRLIQELEPDLLAFQENVRWCEHFVIFYPSWWSTMPALLKGLIDRTWLPNFAYKFTHGGNFWSKLLKGRSAAMIITSDTAPLVQRIVFGDTTNELRKGILWFAGFSPIRVYKFGYLKHFGMWRRERMKRKVYNLGRKAK</sequence>
<evidence type="ECO:0000256" key="2">
    <source>
        <dbReference type="ARBA" id="ARBA00023002"/>
    </source>
</evidence>
<organism evidence="4 5">
    <name type="scientific">Candidatus Zambryskibacteria bacterium RIFCSPHIGHO2_01_FULL_46_30</name>
    <dbReference type="NCBI Taxonomy" id="1802739"/>
    <lineage>
        <taxon>Bacteria</taxon>
        <taxon>Candidatus Zambryskiibacteriota</taxon>
    </lineage>
</organism>
<dbReference type="SUPFAM" id="SSF52218">
    <property type="entry name" value="Flavoproteins"/>
    <property type="match status" value="1"/>
</dbReference>
<feature type="domain" description="Flavodoxin-like fold" evidence="3">
    <location>
        <begin position="5"/>
        <end position="167"/>
    </location>
</feature>
<dbReference type="InterPro" id="IPR029039">
    <property type="entry name" value="Flavoprotein-like_sf"/>
</dbReference>
<dbReference type="AlphaFoldDB" id="A0A1G2T336"/>
<dbReference type="PANTHER" id="PTHR10204">
    <property type="entry name" value="NAD P H OXIDOREDUCTASE-RELATED"/>
    <property type="match status" value="1"/>
</dbReference>
<dbReference type="Proteomes" id="UP000177746">
    <property type="component" value="Unassembled WGS sequence"/>
</dbReference>
<protein>
    <recommendedName>
        <fullName evidence="3">Flavodoxin-like fold domain-containing protein</fullName>
    </recommendedName>
</protein>
<name>A0A1G2T336_9BACT</name>
<evidence type="ECO:0000256" key="1">
    <source>
        <dbReference type="ARBA" id="ARBA00006252"/>
    </source>
</evidence>
<reference evidence="4 5" key="1">
    <citation type="journal article" date="2016" name="Nat. Commun.">
        <title>Thousands of microbial genomes shed light on interconnected biogeochemical processes in an aquifer system.</title>
        <authorList>
            <person name="Anantharaman K."/>
            <person name="Brown C.T."/>
            <person name="Hug L.A."/>
            <person name="Sharon I."/>
            <person name="Castelle C.J."/>
            <person name="Probst A.J."/>
            <person name="Thomas B.C."/>
            <person name="Singh A."/>
            <person name="Wilkins M.J."/>
            <person name="Karaoz U."/>
            <person name="Brodie E.L."/>
            <person name="Williams K.H."/>
            <person name="Hubbard S.S."/>
            <person name="Banfield J.F."/>
        </authorList>
    </citation>
    <scope>NUCLEOTIDE SEQUENCE [LARGE SCALE GENOMIC DNA]</scope>
</reference>
<evidence type="ECO:0000259" key="3">
    <source>
        <dbReference type="Pfam" id="PF02525"/>
    </source>
</evidence>
<dbReference type="GO" id="GO:0005829">
    <property type="term" value="C:cytosol"/>
    <property type="evidence" value="ECO:0007669"/>
    <property type="project" value="TreeGrafter"/>
</dbReference>
<comment type="similarity">
    <text evidence="1">Belongs to the NAD(P)H dehydrogenase (quinone) family.</text>
</comment>
<gene>
    <name evidence="4" type="ORF">A2665_01980</name>
</gene>
<proteinExistence type="inferred from homology"/>
<dbReference type="GO" id="GO:0003955">
    <property type="term" value="F:NAD(P)H dehydrogenase (quinone) activity"/>
    <property type="evidence" value="ECO:0007669"/>
    <property type="project" value="TreeGrafter"/>
</dbReference>